<name>A0AAW9RZL8_9BACT</name>
<comment type="caution">
    <text evidence="5">The sequence shown here is derived from an EMBL/GenBank/DDBJ whole genome shotgun (WGS) entry which is preliminary data.</text>
</comment>
<proteinExistence type="predicted"/>
<dbReference type="GO" id="GO:0032993">
    <property type="term" value="C:protein-DNA complex"/>
    <property type="evidence" value="ECO:0007669"/>
    <property type="project" value="TreeGrafter"/>
</dbReference>
<evidence type="ECO:0000259" key="4">
    <source>
        <dbReference type="PROSITE" id="PS50930"/>
    </source>
</evidence>
<dbReference type="GO" id="GO:0005829">
    <property type="term" value="C:cytosol"/>
    <property type="evidence" value="ECO:0007669"/>
    <property type="project" value="TreeGrafter"/>
</dbReference>
<dbReference type="Gene3D" id="2.40.50.1020">
    <property type="entry name" value="LytTr DNA-binding domain"/>
    <property type="match status" value="1"/>
</dbReference>
<dbReference type="InterPro" id="IPR001789">
    <property type="entry name" value="Sig_transdc_resp-reg_receiver"/>
</dbReference>
<keyword evidence="2" id="KW-0597">Phosphoprotein</keyword>
<organism evidence="5 6">
    <name type="scientific">Rapidithrix thailandica</name>
    <dbReference type="NCBI Taxonomy" id="413964"/>
    <lineage>
        <taxon>Bacteria</taxon>
        <taxon>Pseudomonadati</taxon>
        <taxon>Bacteroidota</taxon>
        <taxon>Cytophagia</taxon>
        <taxon>Cytophagales</taxon>
        <taxon>Flammeovirgaceae</taxon>
        <taxon>Rapidithrix</taxon>
    </lineage>
</organism>
<dbReference type="SMART" id="SM00850">
    <property type="entry name" value="LytTR"/>
    <property type="match status" value="1"/>
</dbReference>
<dbReference type="PANTHER" id="PTHR48111:SF17">
    <property type="entry name" value="TRANSCRIPTIONAL REGULATORY PROTEIN YPDB"/>
    <property type="match status" value="1"/>
</dbReference>
<dbReference type="PANTHER" id="PTHR48111">
    <property type="entry name" value="REGULATOR OF RPOS"/>
    <property type="match status" value="1"/>
</dbReference>
<dbReference type="InterPro" id="IPR039420">
    <property type="entry name" value="WalR-like"/>
</dbReference>
<feature type="domain" description="HTH LytTR-type" evidence="4">
    <location>
        <begin position="127"/>
        <end position="197"/>
    </location>
</feature>
<dbReference type="GO" id="GO:0000156">
    <property type="term" value="F:phosphorelay response regulator activity"/>
    <property type="evidence" value="ECO:0007669"/>
    <property type="project" value="TreeGrafter"/>
</dbReference>
<dbReference type="Pfam" id="PF04397">
    <property type="entry name" value="LytTR"/>
    <property type="match status" value="1"/>
</dbReference>
<dbReference type="AlphaFoldDB" id="A0AAW9RZL8"/>
<dbReference type="SMART" id="SM00448">
    <property type="entry name" value="REC"/>
    <property type="match status" value="1"/>
</dbReference>
<accession>A0AAW9RZL8</accession>
<evidence type="ECO:0000259" key="3">
    <source>
        <dbReference type="PROSITE" id="PS50110"/>
    </source>
</evidence>
<dbReference type="InterPro" id="IPR007492">
    <property type="entry name" value="LytTR_DNA-bd_dom"/>
</dbReference>
<dbReference type="PROSITE" id="PS50110">
    <property type="entry name" value="RESPONSE_REGULATORY"/>
    <property type="match status" value="1"/>
</dbReference>
<keyword evidence="1 5" id="KW-0238">DNA-binding</keyword>
<feature type="modified residue" description="4-aspartylphosphate" evidence="2">
    <location>
        <position position="53"/>
    </location>
</feature>
<dbReference type="Gene3D" id="3.40.50.2300">
    <property type="match status" value="1"/>
</dbReference>
<dbReference type="GO" id="GO:0000976">
    <property type="term" value="F:transcription cis-regulatory region binding"/>
    <property type="evidence" value="ECO:0007669"/>
    <property type="project" value="TreeGrafter"/>
</dbReference>
<dbReference type="RefSeq" id="WP_346819627.1">
    <property type="nucleotide sequence ID" value="NZ_JBDKWZ010000001.1"/>
</dbReference>
<keyword evidence="6" id="KW-1185">Reference proteome</keyword>
<reference evidence="5 6" key="1">
    <citation type="submission" date="2024-04" db="EMBL/GenBank/DDBJ databases">
        <title>Novel genus in family Flammeovirgaceae.</title>
        <authorList>
            <person name="Nguyen T.H."/>
            <person name="Vuong T.Q."/>
            <person name="Le H."/>
            <person name="Kim S.-G."/>
        </authorList>
    </citation>
    <scope>NUCLEOTIDE SEQUENCE [LARGE SCALE GENOMIC DNA]</scope>
    <source>
        <strain evidence="5 6">JCM 23209</strain>
    </source>
</reference>
<dbReference type="InterPro" id="IPR011006">
    <property type="entry name" value="CheY-like_superfamily"/>
</dbReference>
<feature type="domain" description="Response regulatory" evidence="3">
    <location>
        <begin position="2"/>
        <end position="113"/>
    </location>
</feature>
<evidence type="ECO:0000313" key="6">
    <source>
        <dbReference type="Proteomes" id="UP001403385"/>
    </source>
</evidence>
<gene>
    <name evidence="5" type="ORF">AAG747_02930</name>
</gene>
<evidence type="ECO:0000313" key="5">
    <source>
        <dbReference type="EMBL" id="MEN7546847.1"/>
    </source>
</evidence>
<evidence type="ECO:0000256" key="1">
    <source>
        <dbReference type="ARBA" id="ARBA00023125"/>
    </source>
</evidence>
<protein>
    <submittedName>
        <fullName evidence="5">LytTR family DNA-binding domain-containing protein</fullName>
    </submittedName>
</protein>
<dbReference type="PROSITE" id="PS50930">
    <property type="entry name" value="HTH_LYTTR"/>
    <property type="match status" value="1"/>
</dbReference>
<dbReference type="Proteomes" id="UP001403385">
    <property type="component" value="Unassembled WGS sequence"/>
</dbReference>
<evidence type="ECO:0000256" key="2">
    <source>
        <dbReference type="PROSITE-ProRule" id="PRU00169"/>
    </source>
</evidence>
<sequence>MKCLIVDDDPLIRDLLAQYLSEIEFIENWEIATNGMEALQLLENQAFDLLLLDLNLPKLSGRELLDSLDRPVSVVLITADEQFALQSYNYDVVDYLVKPLRFSRLFQALKKAKERMAVTPTVDKEVFFIKDGHELVKIHLSEVFYIESESNYVVFNRGKKKNMALLSMKKLEAQLPENFVRIHRSYIVNLLKIEKIDHHAVWVNGKNLPISTTYKNQLLGRLKFLE</sequence>
<dbReference type="EMBL" id="JBDKWZ010000001">
    <property type="protein sequence ID" value="MEN7546847.1"/>
    <property type="molecule type" value="Genomic_DNA"/>
</dbReference>
<dbReference type="SUPFAM" id="SSF52172">
    <property type="entry name" value="CheY-like"/>
    <property type="match status" value="1"/>
</dbReference>
<dbReference type="GO" id="GO:0006355">
    <property type="term" value="P:regulation of DNA-templated transcription"/>
    <property type="evidence" value="ECO:0007669"/>
    <property type="project" value="TreeGrafter"/>
</dbReference>
<dbReference type="Pfam" id="PF00072">
    <property type="entry name" value="Response_reg"/>
    <property type="match status" value="1"/>
</dbReference>